<proteinExistence type="inferred from homology"/>
<evidence type="ECO:0000256" key="14">
    <source>
        <dbReference type="SAM" id="MobiDB-lite"/>
    </source>
</evidence>
<dbReference type="RefSeq" id="WP_229682322.1">
    <property type="nucleotide sequence ID" value="NZ_BAABJU010000024.1"/>
</dbReference>
<name>A0A846LMW9_9ACTN</name>
<dbReference type="Pfam" id="PF20628">
    <property type="entry name" value="Dyp_perox_C"/>
    <property type="match status" value="1"/>
</dbReference>
<dbReference type="InterPro" id="IPR006314">
    <property type="entry name" value="Dyp_peroxidase"/>
</dbReference>
<comment type="similarity">
    <text evidence="9 13">Belongs to the DyP-type peroxidase family.</text>
</comment>
<dbReference type="Proteomes" id="UP000552836">
    <property type="component" value="Unassembled WGS sequence"/>
</dbReference>
<dbReference type="AlphaFoldDB" id="A0A846LMW9"/>
<dbReference type="PANTHER" id="PTHR30521:SF4">
    <property type="entry name" value="DEFERROCHELATASE"/>
    <property type="match status" value="1"/>
</dbReference>
<keyword evidence="7 13" id="KW-0408">Iron</keyword>
<feature type="region of interest" description="Disordered" evidence="14">
    <location>
        <begin position="1"/>
        <end position="20"/>
    </location>
</feature>
<evidence type="ECO:0000313" key="18">
    <source>
        <dbReference type="Proteomes" id="UP000552836"/>
    </source>
</evidence>
<dbReference type="GO" id="GO:0020037">
    <property type="term" value="F:heme binding"/>
    <property type="evidence" value="ECO:0007669"/>
    <property type="project" value="InterPro"/>
</dbReference>
<evidence type="ECO:0000256" key="10">
    <source>
        <dbReference type="ARBA" id="ARBA00033771"/>
    </source>
</evidence>
<dbReference type="GO" id="GO:0005829">
    <property type="term" value="C:cytosol"/>
    <property type="evidence" value="ECO:0007669"/>
    <property type="project" value="TreeGrafter"/>
</dbReference>
<dbReference type="Pfam" id="PF04261">
    <property type="entry name" value="Dyp_perox_N"/>
    <property type="match status" value="1"/>
</dbReference>
<comment type="function">
    <text evidence="13">Involved in the recovery of exogenous heme iron. Extracts iron from heme while preserving the protoporphyrin ring intact.</text>
</comment>
<evidence type="ECO:0000256" key="11">
    <source>
        <dbReference type="ARBA" id="ARBA00033775"/>
    </source>
</evidence>
<keyword evidence="6 13" id="KW-0560">Oxidoreductase</keyword>
<evidence type="ECO:0000256" key="5">
    <source>
        <dbReference type="ARBA" id="ARBA00022729"/>
    </source>
</evidence>
<evidence type="ECO:0000256" key="8">
    <source>
        <dbReference type="ARBA" id="ARBA00023239"/>
    </source>
</evidence>
<dbReference type="NCBIfam" id="TIGR01412">
    <property type="entry name" value="tat_substr_1"/>
    <property type="match status" value="1"/>
</dbReference>
<evidence type="ECO:0000256" key="9">
    <source>
        <dbReference type="ARBA" id="ARBA00025737"/>
    </source>
</evidence>
<dbReference type="GO" id="GO:0004325">
    <property type="term" value="F:ferrochelatase activity"/>
    <property type="evidence" value="ECO:0007669"/>
    <property type="project" value="UniProtKB-EC"/>
</dbReference>
<evidence type="ECO:0000256" key="6">
    <source>
        <dbReference type="ARBA" id="ARBA00023002"/>
    </source>
</evidence>
<keyword evidence="3 13" id="KW-0349">Heme</keyword>
<organism evidence="17 18">
    <name type="scientific">Modestobacter marinus</name>
    <dbReference type="NCBI Taxonomy" id="477641"/>
    <lineage>
        <taxon>Bacteria</taxon>
        <taxon>Bacillati</taxon>
        <taxon>Actinomycetota</taxon>
        <taxon>Actinomycetes</taxon>
        <taxon>Geodermatophilales</taxon>
        <taxon>Geodermatophilaceae</taxon>
        <taxon>Modestobacter</taxon>
    </lineage>
</organism>
<accession>A0A846LMW9</accession>
<reference evidence="17 18" key="1">
    <citation type="submission" date="2020-02" db="EMBL/GenBank/DDBJ databases">
        <title>Sequencing the genomes of 1000 actinobacteria strains.</title>
        <authorList>
            <person name="Klenk H.-P."/>
        </authorList>
    </citation>
    <scope>NUCLEOTIDE SEQUENCE [LARGE SCALE GENOMIC DNA]</scope>
    <source>
        <strain evidence="17 18">DSM 45201</strain>
    </source>
</reference>
<dbReference type="PANTHER" id="PTHR30521">
    <property type="entry name" value="DEFERROCHELATASE/PEROXIDASE"/>
    <property type="match status" value="1"/>
</dbReference>
<keyword evidence="8" id="KW-0456">Lyase</keyword>
<dbReference type="GO" id="GO:0033212">
    <property type="term" value="P:iron import into cell"/>
    <property type="evidence" value="ECO:0007669"/>
    <property type="project" value="InterPro"/>
</dbReference>
<keyword evidence="4 13" id="KW-0479">Metal-binding</keyword>
<sequence length="434" mass="46016">MSDDGARPLGPIDDESPPGLSRRRLFRFAGLGAAGMVAAGVTGGVVGRTTAEATTADAEAAPVPDGSPADIIRFTGDHQAGIVTPAQDRLHFVAFDVLTDSREDVAALLQAWTAAAALLTSGQPTGPDDTGEAQGLPPSELTLTIGFGPTLFTAEDGTDRFELARRRPRSLVELPAFPGDRLDPAVSGGDICVQACANDPQVAVHAIRNLVRLGAGVVRVRWTQLGFGRTSSTSSAQVTPRNLLGFKDGTANLKAENGQALDRLVWVGGDDVDWLRGGSYLVTRRIRMLIEDWDVLPVTHQEAVMGRTKTAGAPLGQVAEFDPTDFTAVRDGRPAIPPDSHLFLSHPSNAGTAILRRGYSFVDGTGRDGRLDAGLFFIAYQRDPQTGFVQIQRNLAGDALNGFVEHGSSAVFACPPGVTDGDDWWGRTLFEPSR</sequence>
<comment type="catalytic activity">
    <reaction evidence="12">
        <text>heme b + 2 H(+) = protoporphyrin IX + Fe(2+)</text>
        <dbReference type="Rhea" id="RHEA:22584"/>
        <dbReference type="ChEBI" id="CHEBI:15378"/>
        <dbReference type="ChEBI" id="CHEBI:29033"/>
        <dbReference type="ChEBI" id="CHEBI:57306"/>
        <dbReference type="ChEBI" id="CHEBI:60344"/>
        <dbReference type="EC" id="4.98.1.1"/>
    </reaction>
    <physiologicalReaction direction="left-to-right" evidence="12">
        <dbReference type="Rhea" id="RHEA:22585"/>
    </physiologicalReaction>
</comment>
<evidence type="ECO:0000256" key="12">
    <source>
        <dbReference type="ARBA" id="ARBA00048856"/>
    </source>
</evidence>
<evidence type="ECO:0000259" key="15">
    <source>
        <dbReference type="Pfam" id="PF04261"/>
    </source>
</evidence>
<dbReference type="InterPro" id="IPR048327">
    <property type="entry name" value="Dyp_perox_N"/>
</dbReference>
<dbReference type="GO" id="GO:0046872">
    <property type="term" value="F:metal ion binding"/>
    <property type="evidence" value="ECO:0007669"/>
    <property type="project" value="UniProtKB-KW"/>
</dbReference>
<dbReference type="EC" id="1.11.1.-" evidence="13"/>
<evidence type="ECO:0000256" key="4">
    <source>
        <dbReference type="ARBA" id="ARBA00022723"/>
    </source>
</evidence>
<comment type="subcellular location">
    <subcellularLocation>
        <location evidence="1">Cell envelope</location>
    </subcellularLocation>
</comment>
<dbReference type="InterPro" id="IPR048328">
    <property type="entry name" value="Dyp_perox_C"/>
</dbReference>
<evidence type="ECO:0000256" key="2">
    <source>
        <dbReference type="ARBA" id="ARBA00022559"/>
    </source>
</evidence>
<feature type="domain" description="Dyp-type peroxidase N-terminal" evidence="15">
    <location>
        <begin position="79"/>
        <end position="227"/>
    </location>
</feature>
<dbReference type="GO" id="GO:0030313">
    <property type="term" value="C:cell envelope"/>
    <property type="evidence" value="ECO:0007669"/>
    <property type="project" value="UniProtKB-SubCell"/>
</dbReference>
<keyword evidence="2 13" id="KW-0575">Peroxidase</keyword>
<evidence type="ECO:0000256" key="7">
    <source>
        <dbReference type="ARBA" id="ARBA00023004"/>
    </source>
</evidence>
<comment type="cofactor">
    <cofactor evidence="13">
        <name>heme b</name>
        <dbReference type="ChEBI" id="CHEBI:60344"/>
    </cofactor>
    <text evidence="13">Binds 1 heme b (iron(II)-protoporphyrin IX) group non-covalently per subunit.</text>
</comment>
<dbReference type="SUPFAM" id="SSF54909">
    <property type="entry name" value="Dimeric alpha+beta barrel"/>
    <property type="match status" value="1"/>
</dbReference>
<gene>
    <name evidence="17" type="ORF">FB380_003791</name>
</gene>
<dbReference type="PROSITE" id="PS51318">
    <property type="entry name" value="TAT"/>
    <property type="match status" value="1"/>
</dbReference>
<comment type="caution">
    <text evidence="17">The sequence shown here is derived from an EMBL/GenBank/DDBJ whole genome shotgun (WGS) entry which is preliminary data.</text>
</comment>
<feature type="domain" description="Dyp-type peroxidase C-terminal" evidence="16">
    <location>
        <begin position="239"/>
        <end position="418"/>
    </location>
</feature>
<protein>
    <recommendedName>
        <fullName evidence="10 13">Deferrochelatase</fullName>
        <ecNumber evidence="13">1.11.1.-</ecNumber>
    </recommendedName>
    <alternativeName>
        <fullName evidence="11 13">Peroxidase EfeB</fullName>
    </alternativeName>
</protein>
<dbReference type="InterPro" id="IPR011008">
    <property type="entry name" value="Dimeric_a/b-barrel"/>
</dbReference>
<dbReference type="InterPro" id="IPR006313">
    <property type="entry name" value="EfeB/EfeN"/>
</dbReference>
<dbReference type="GO" id="GO:0004601">
    <property type="term" value="F:peroxidase activity"/>
    <property type="evidence" value="ECO:0007669"/>
    <property type="project" value="UniProtKB-KW"/>
</dbReference>
<evidence type="ECO:0000313" key="17">
    <source>
        <dbReference type="EMBL" id="NIH69303.1"/>
    </source>
</evidence>
<keyword evidence="5" id="KW-0732">Signal</keyword>
<evidence type="ECO:0000256" key="13">
    <source>
        <dbReference type="RuleBase" id="RU365017"/>
    </source>
</evidence>
<dbReference type="EMBL" id="JAAMPA010000002">
    <property type="protein sequence ID" value="NIH69303.1"/>
    <property type="molecule type" value="Genomic_DNA"/>
</dbReference>
<evidence type="ECO:0000256" key="1">
    <source>
        <dbReference type="ARBA" id="ARBA00004196"/>
    </source>
</evidence>
<evidence type="ECO:0000256" key="3">
    <source>
        <dbReference type="ARBA" id="ARBA00022617"/>
    </source>
</evidence>
<dbReference type="InterPro" id="IPR006311">
    <property type="entry name" value="TAT_signal"/>
</dbReference>
<dbReference type="PROSITE" id="PS51404">
    <property type="entry name" value="DYP_PEROXIDASE"/>
    <property type="match status" value="1"/>
</dbReference>
<evidence type="ECO:0000259" key="16">
    <source>
        <dbReference type="Pfam" id="PF20628"/>
    </source>
</evidence>
<dbReference type="NCBIfam" id="TIGR01413">
    <property type="entry name" value="Dyp_perox_fam"/>
    <property type="match status" value="1"/>
</dbReference>